<feature type="domain" description="Peptidase M13 N-terminal" evidence="10">
    <location>
        <begin position="61"/>
        <end position="436"/>
    </location>
</feature>
<dbReference type="AlphaFoldDB" id="A0A516NMW0"/>
<dbReference type="CDD" id="cd08662">
    <property type="entry name" value="M13"/>
    <property type="match status" value="1"/>
</dbReference>
<dbReference type="EMBL" id="CP041695">
    <property type="protein sequence ID" value="QDP80253.1"/>
    <property type="molecule type" value="Genomic_DNA"/>
</dbReference>
<evidence type="ECO:0000256" key="6">
    <source>
        <dbReference type="ARBA" id="ARBA00022833"/>
    </source>
</evidence>
<keyword evidence="4" id="KW-0479">Metal-binding</keyword>
<feature type="domain" description="Peptidase M13 C-terminal" evidence="9">
    <location>
        <begin position="489"/>
        <end position="689"/>
    </location>
</feature>
<dbReference type="InterPro" id="IPR042089">
    <property type="entry name" value="Peptidase_M13_dom_2"/>
</dbReference>
<keyword evidence="5" id="KW-0378">Hydrolase</keyword>
<gene>
    <name evidence="11" type="ORF">FOH10_17585</name>
</gene>
<feature type="signal peptide" evidence="8">
    <location>
        <begin position="1"/>
        <end position="42"/>
    </location>
</feature>
<keyword evidence="3" id="KW-0645">Protease</keyword>
<comment type="similarity">
    <text evidence="2">Belongs to the peptidase M13 family.</text>
</comment>
<evidence type="ECO:0000256" key="5">
    <source>
        <dbReference type="ARBA" id="ARBA00022801"/>
    </source>
</evidence>
<evidence type="ECO:0000256" key="3">
    <source>
        <dbReference type="ARBA" id="ARBA00022670"/>
    </source>
</evidence>
<dbReference type="GO" id="GO:0016485">
    <property type="term" value="P:protein processing"/>
    <property type="evidence" value="ECO:0007669"/>
    <property type="project" value="TreeGrafter"/>
</dbReference>
<evidence type="ECO:0000259" key="10">
    <source>
        <dbReference type="Pfam" id="PF05649"/>
    </source>
</evidence>
<dbReference type="PROSITE" id="PS51885">
    <property type="entry name" value="NEPRILYSIN"/>
    <property type="match status" value="1"/>
</dbReference>
<evidence type="ECO:0000259" key="9">
    <source>
        <dbReference type="Pfam" id="PF01431"/>
    </source>
</evidence>
<reference evidence="11 12" key="1">
    <citation type="submission" date="2019-07" db="EMBL/GenBank/DDBJ databases">
        <title>Complete Genome Sequence and Methylome Analysis of Nocardia otitidis-caviarum NEB252.</title>
        <authorList>
            <person name="Fomenkov A."/>
            <person name="Anton B.P."/>
            <person name="Vincze T."/>
            <person name="Roberts R.J."/>
        </authorList>
    </citation>
    <scope>NUCLEOTIDE SEQUENCE [LARGE SCALE GENOMIC DNA]</scope>
    <source>
        <strain evidence="11 12">NEB252</strain>
    </source>
</reference>
<comment type="cofactor">
    <cofactor evidence="1">
        <name>Zn(2+)</name>
        <dbReference type="ChEBI" id="CHEBI:29105"/>
    </cofactor>
</comment>
<dbReference type="Proteomes" id="UP000317039">
    <property type="component" value="Chromosome"/>
</dbReference>
<keyword evidence="7" id="KW-0482">Metalloprotease</keyword>
<dbReference type="InterPro" id="IPR018497">
    <property type="entry name" value="Peptidase_M13_C"/>
</dbReference>
<evidence type="ECO:0000256" key="7">
    <source>
        <dbReference type="ARBA" id="ARBA00023049"/>
    </source>
</evidence>
<dbReference type="PROSITE" id="PS51318">
    <property type="entry name" value="TAT"/>
    <property type="match status" value="1"/>
</dbReference>
<dbReference type="KEGG" id="nod:FOH10_17585"/>
<feature type="chain" id="PRO_5021937572" evidence="8">
    <location>
        <begin position="43"/>
        <end position="691"/>
    </location>
</feature>
<sequence>MTGRDRVSGEHPHRPCRLDRRRFLGTAAAVPLLVALASCSSAAPRRSTGPDLTGMDPAVRPQDDLYRHVNGAWLRDFELPPDKPTYGAFEELIDSTEDRLRELLEELSGSRRGTDEQRLHHLYRGFLDTAARDRAGIEPLADLLSEIEKATDKTDLARIAGNLTTLGVPGPIGVRIQPDRKDPSRHRAYLVQSGLGMPDRSFYLDAEYDAQRGAYRTYLERIATAAGMAAPAEIAASTLALETEIARGHVELVELIASLSSYQPYAWRQLPELAPGFDWDAWLAGVTDAPAAFDTIVADQPGHLTAMARLWAATDPATLRDYLRLLVVTRYAPTLSTPFTEAHFEFFDRALQGTRQPREQWRTALRVIRERLGDALGRRYAERYFPAESRALVEELVTDLLSAYRTALSETTWMSDATRREALAKVDRVVPLVGYPENWRDYSGLDLPDGPLIAALRAADAFEFRWQLAKLGRPVDRAEWSMLTPADVNASYSWELNHICLPAAILQPPFFDPDADAAVNYGGIGMVIAHEMGHGFDSGGSKFDAGGSLRDWWTAADKAAFEAKTRLVIEQYDPLVPAGLAPEHHVDGALTVIENLADLRGMATALAAFRLAERRRGTATPDYRPVFLAYARMWREAASPEYTATMLALDSHSPAEFRVNQVVRNMPEFYTAFAVRSSDRLYLAESTRVAM</sequence>
<keyword evidence="8" id="KW-0732">Signal</keyword>
<dbReference type="InterPro" id="IPR006311">
    <property type="entry name" value="TAT_signal"/>
</dbReference>
<evidence type="ECO:0000256" key="4">
    <source>
        <dbReference type="ARBA" id="ARBA00022723"/>
    </source>
</evidence>
<accession>A0A516NMW0</accession>
<protein>
    <submittedName>
        <fullName evidence="11">M13 family metallopeptidase</fullName>
    </submittedName>
</protein>
<name>A0A516NMW0_9NOCA</name>
<dbReference type="Pfam" id="PF01431">
    <property type="entry name" value="Peptidase_M13"/>
    <property type="match status" value="1"/>
</dbReference>
<dbReference type="PRINTS" id="PR00786">
    <property type="entry name" value="NEPRILYSIN"/>
</dbReference>
<evidence type="ECO:0000313" key="12">
    <source>
        <dbReference type="Proteomes" id="UP000317039"/>
    </source>
</evidence>
<dbReference type="Pfam" id="PF05649">
    <property type="entry name" value="Peptidase_M13_N"/>
    <property type="match status" value="1"/>
</dbReference>
<dbReference type="Gene3D" id="3.40.390.10">
    <property type="entry name" value="Collagenase (Catalytic Domain)"/>
    <property type="match status" value="1"/>
</dbReference>
<dbReference type="Gene3D" id="1.10.1380.10">
    <property type="entry name" value="Neutral endopeptidase , domain2"/>
    <property type="match status" value="1"/>
</dbReference>
<dbReference type="PANTHER" id="PTHR11733">
    <property type="entry name" value="ZINC METALLOPROTEASE FAMILY M13 NEPRILYSIN-RELATED"/>
    <property type="match status" value="1"/>
</dbReference>
<dbReference type="InterPro" id="IPR008753">
    <property type="entry name" value="Peptidase_M13_N"/>
</dbReference>
<evidence type="ECO:0000256" key="1">
    <source>
        <dbReference type="ARBA" id="ARBA00001947"/>
    </source>
</evidence>
<evidence type="ECO:0000313" key="11">
    <source>
        <dbReference type="EMBL" id="QDP80253.1"/>
    </source>
</evidence>
<dbReference type="GO" id="GO:0046872">
    <property type="term" value="F:metal ion binding"/>
    <property type="evidence" value="ECO:0007669"/>
    <property type="project" value="UniProtKB-KW"/>
</dbReference>
<dbReference type="SUPFAM" id="SSF55486">
    <property type="entry name" value="Metalloproteases ('zincins'), catalytic domain"/>
    <property type="match status" value="1"/>
</dbReference>
<dbReference type="InterPro" id="IPR000718">
    <property type="entry name" value="Peptidase_M13"/>
</dbReference>
<dbReference type="PANTHER" id="PTHR11733:SF167">
    <property type="entry name" value="FI17812P1-RELATED"/>
    <property type="match status" value="1"/>
</dbReference>
<evidence type="ECO:0000256" key="8">
    <source>
        <dbReference type="SAM" id="SignalP"/>
    </source>
</evidence>
<dbReference type="GO" id="GO:0004222">
    <property type="term" value="F:metalloendopeptidase activity"/>
    <property type="evidence" value="ECO:0007669"/>
    <property type="project" value="InterPro"/>
</dbReference>
<dbReference type="GO" id="GO:0005886">
    <property type="term" value="C:plasma membrane"/>
    <property type="evidence" value="ECO:0007669"/>
    <property type="project" value="TreeGrafter"/>
</dbReference>
<proteinExistence type="inferred from homology"/>
<organism evidence="11 12">
    <name type="scientific">Nocardia otitidiscaviarum</name>
    <dbReference type="NCBI Taxonomy" id="1823"/>
    <lineage>
        <taxon>Bacteria</taxon>
        <taxon>Bacillati</taxon>
        <taxon>Actinomycetota</taxon>
        <taxon>Actinomycetes</taxon>
        <taxon>Mycobacteriales</taxon>
        <taxon>Nocardiaceae</taxon>
        <taxon>Nocardia</taxon>
    </lineage>
</organism>
<keyword evidence="6" id="KW-0862">Zinc</keyword>
<evidence type="ECO:0000256" key="2">
    <source>
        <dbReference type="ARBA" id="ARBA00007357"/>
    </source>
</evidence>
<dbReference type="InterPro" id="IPR024079">
    <property type="entry name" value="MetalloPept_cat_dom_sf"/>
</dbReference>